<keyword evidence="8" id="KW-1185">Reference proteome</keyword>
<feature type="transmembrane region" description="Helical" evidence="5">
    <location>
        <begin position="38"/>
        <end position="57"/>
    </location>
</feature>
<feature type="transmembrane region" description="Helical" evidence="5">
    <location>
        <begin position="321"/>
        <end position="344"/>
    </location>
</feature>
<dbReference type="PANTHER" id="PTHR31382">
    <property type="entry name" value="NA(+)/H(+) ANTIPORTER"/>
    <property type="match status" value="1"/>
</dbReference>
<evidence type="ECO:0000259" key="6">
    <source>
        <dbReference type="Pfam" id="PF00999"/>
    </source>
</evidence>
<evidence type="ECO:0000256" key="3">
    <source>
        <dbReference type="ARBA" id="ARBA00022989"/>
    </source>
</evidence>
<keyword evidence="4 5" id="KW-0472">Membrane</keyword>
<dbReference type="GO" id="GO:0042391">
    <property type="term" value="P:regulation of membrane potential"/>
    <property type="evidence" value="ECO:0007669"/>
    <property type="project" value="InterPro"/>
</dbReference>
<evidence type="ECO:0000256" key="2">
    <source>
        <dbReference type="ARBA" id="ARBA00022692"/>
    </source>
</evidence>
<feature type="transmembrane region" description="Helical" evidence="5">
    <location>
        <begin position="12"/>
        <end position="31"/>
    </location>
</feature>
<evidence type="ECO:0000256" key="4">
    <source>
        <dbReference type="ARBA" id="ARBA00023136"/>
    </source>
</evidence>
<organism evidence="7 8">
    <name type="scientific">Plectonema cf. radiosum LEGE 06105</name>
    <dbReference type="NCBI Taxonomy" id="945769"/>
    <lineage>
        <taxon>Bacteria</taxon>
        <taxon>Bacillati</taxon>
        <taxon>Cyanobacteriota</taxon>
        <taxon>Cyanophyceae</taxon>
        <taxon>Oscillatoriophycideae</taxon>
        <taxon>Oscillatoriales</taxon>
        <taxon>Microcoleaceae</taxon>
        <taxon>Plectonema</taxon>
    </lineage>
</organism>
<dbReference type="InterPro" id="IPR004712">
    <property type="entry name" value="Na+/H+_antiporter_fungi"/>
</dbReference>
<feature type="transmembrane region" description="Helical" evidence="5">
    <location>
        <begin position="356"/>
        <end position="374"/>
    </location>
</feature>
<comment type="subcellular location">
    <subcellularLocation>
        <location evidence="1">Membrane</location>
        <topology evidence="1">Multi-pass membrane protein</topology>
    </subcellularLocation>
</comment>
<reference evidence="7" key="1">
    <citation type="submission" date="2020-10" db="EMBL/GenBank/DDBJ databases">
        <authorList>
            <person name="Castelo-Branco R."/>
            <person name="Eusebio N."/>
            <person name="Adriana R."/>
            <person name="Vieira A."/>
            <person name="Brugerolle De Fraissinette N."/>
            <person name="Rezende De Castro R."/>
            <person name="Schneider M.P."/>
            <person name="Vasconcelos V."/>
            <person name="Leao P.N."/>
        </authorList>
    </citation>
    <scope>NUCLEOTIDE SEQUENCE</scope>
    <source>
        <strain evidence="7">LEGE 06105</strain>
    </source>
</reference>
<dbReference type="Proteomes" id="UP000620559">
    <property type="component" value="Unassembled WGS sequence"/>
</dbReference>
<name>A0A8J7JZC2_9CYAN</name>
<comment type="caution">
    <text evidence="7">The sequence shown here is derived from an EMBL/GenBank/DDBJ whole genome shotgun (WGS) entry which is preliminary data.</text>
</comment>
<dbReference type="GO" id="GO:0120029">
    <property type="term" value="P:proton export across plasma membrane"/>
    <property type="evidence" value="ECO:0007669"/>
    <property type="project" value="InterPro"/>
</dbReference>
<proteinExistence type="predicted"/>
<evidence type="ECO:0000256" key="5">
    <source>
        <dbReference type="SAM" id="Phobius"/>
    </source>
</evidence>
<dbReference type="AlphaFoldDB" id="A0A8J7JZC2"/>
<dbReference type="Pfam" id="PF00999">
    <property type="entry name" value="Na_H_Exchanger"/>
    <property type="match status" value="1"/>
</dbReference>
<evidence type="ECO:0000256" key="1">
    <source>
        <dbReference type="ARBA" id="ARBA00004141"/>
    </source>
</evidence>
<feature type="transmembrane region" description="Helical" evidence="5">
    <location>
        <begin position="386"/>
        <end position="412"/>
    </location>
</feature>
<sequence length="427" mass="47194">MPVTTLADLDPTHFNIALLALGGLIYIYALLSRFIKERLYLSAPILSVLLGVIFGPIGLNIFDVKAWGTQDIIVEQIARLTISIQLISTALRLRSAYPFSHLRSLAIFLGPLMLAMWIVNSALIYWILDIDFWVAVLIGAVVTPTDPVLAATIATGKFAEDKLPSRVRNLLSAESGLNDGLAYPFVFLPLLLLMRPPQEALSHWFSVIWLWDVGVAILFGLLSGYLAGKLLKLAQRKKLIDRQSFFTYVLALAFMVLGGVKLIGSDGILSVFMAGIGYDMVVEENDRINEENVTEALDLIVTVLIFTLFGLVIPWSEWLTLGWNGLFLVIAILVFRRLPALLLLNRFIPHTNGLKDALFIGWFGPIGVAAIYYANLTVHKTGIDQIWYIASLCIAGSVLVHGVTAVPLSLLYSQSSKNKQQNQEPET</sequence>
<feature type="transmembrane region" description="Helical" evidence="5">
    <location>
        <begin position="293"/>
        <end position="315"/>
    </location>
</feature>
<feature type="domain" description="Cation/H+ exchanger transmembrane" evidence="6">
    <location>
        <begin position="29"/>
        <end position="408"/>
    </location>
</feature>
<gene>
    <name evidence="7" type="ORF">IQ247_05920</name>
</gene>
<evidence type="ECO:0000313" key="7">
    <source>
        <dbReference type="EMBL" id="MBE9212251.1"/>
    </source>
</evidence>
<keyword evidence="3 5" id="KW-1133">Transmembrane helix</keyword>
<dbReference type="RefSeq" id="WP_193918016.1">
    <property type="nucleotide sequence ID" value="NZ_JADEWL010000012.1"/>
</dbReference>
<feature type="transmembrane region" description="Helical" evidence="5">
    <location>
        <begin position="206"/>
        <end position="227"/>
    </location>
</feature>
<protein>
    <submittedName>
        <fullName evidence="7">Cation:proton antiporter</fullName>
    </submittedName>
</protein>
<dbReference type="PANTHER" id="PTHR31382:SF1">
    <property type="entry name" value="SODIUM ION_PROTON EXCHANGER (EUROFUNG)"/>
    <property type="match status" value="1"/>
</dbReference>
<accession>A0A8J7JZC2</accession>
<dbReference type="InterPro" id="IPR006153">
    <property type="entry name" value="Cation/H_exchanger_TM"/>
</dbReference>
<keyword evidence="2 5" id="KW-0812">Transmembrane</keyword>
<feature type="transmembrane region" description="Helical" evidence="5">
    <location>
        <begin position="105"/>
        <end position="127"/>
    </location>
</feature>
<feature type="transmembrane region" description="Helical" evidence="5">
    <location>
        <begin position="133"/>
        <end position="155"/>
    </location>
</feature>
<dbReference type="EMBL" id="JADEWL010000012">
    <property type="protein sequence ID" value="MBE9212251.1"/>
    <property type="molecule type" value="Genomic_DNA"/>
</dbReference>
<dbReference type="GO" id="GO:0015385">
    <property type="term" value="F:sodium:proton antiporter activity"/>
    <property type="evidence" value="ECO:0007669"/>
    <property type="project" value="InterPro"/>
</dbReference>
<dbReference type="GO" id="GO:0036376">
    <property type="term" value="P:sodium ion export across plasma membrane"/>
    <property type="evidence" value="ECO:0007669"/>
    <property type="project" value="InterPro"/>
</dbReference>
<evidence type="ECO:0000313" key="8">
    <source>
        <dbReference type="Proteomes" id="UP000620559"/>
    </source>
</evidence>
<dbReference type="GO" id="GO:0005886">
    <property type="term" value="C:plasma membrane"/>
    <property type="evidence" value="ECO:0007669"/>
    <property type="project" value="InterPro"/>
</dbReference>